<sequence>MSDLLLGCGRSLSLRLSKKNGELKSSSPLLTIAKDKERRHQAFIAENGVAAYKARELLRYMNKTQRANEGHPIPRHPAAAVVTNKKKRRRLEVEGPSDERARIHENRGDEFEEEELRDSGKGAKARRRKAAMHRQAEQHDTDSGKPMASTSGLPAAQSPATTPPSSPDPHQPPELPTTDNEVSDEVVNISDFSSPPSSPRPRRSIDLPPRLRAERAVARIEAAAYEAEAAARRLTKDAARMRAMADRAEATARCISEHAEQVFGTIRQAGESVRLIGREADSLVEIVAGSADPIAATGQLNLHPMGDRFEEWLAVQK</sequence>
<comment type="caution">
    <text evidence="2">The sequence shown here is derived from an EMBL/GenBank/DDBJ whole genome shotgun (WGS) entry which is preliminary data.</text>
</comment>
<organism evidence="2 3">
    <name type="scientific">Mycena belliarum</name>
    <dbReference type="NCBI Taxonomy" id="1033014"/>
    <lineage>
        <taxon>Eukaryota</taxon>
        <taxon>Fungi</taxon>
        <taxon>Dikarya</taxon>
        <taxon>Basidiomycota</taxon>
        <taxon>Agaricomycotina</taxon>
        <taxon>Agaricomycetes</taxon>
        <taxon>Agaricomycetidae</taxon>
        <taxon>Agaricales</taxon>
        <taxon>Marasmiineae</taxon>
        <taxon>Mycenaceae</taxon>
        <taxon>Mycena</taxon>
    </lineage>
</organism>
<keyword evidence="3" id="KW-1185">Reference proteome</keyword>
<proteinExistence type="predicted"/>
<dbReference type="AlphaFoldDB" id="A0AAD6U3I3"/>
<feature type="compositionally biased region" description="Basic residues" evidence="1">
    <location>
        <begin position="123"/>
        <end position="132"/>
    </location>
</feature>
<reference evidence="2" key="1">
    <citation type="submission" date="2023-03" db="EMBL/GenBank/DDBJ databases">
        <title>Massive genome expansion in bonnet fungi (Mycena s.s.) driven by repeated elements and novel gene families across ecological guilds.</title>
        <authorList>
            <consortium name="Lawrence Berkeley National Laboratory"/>
            <person name="Harder C.B."/>
            <person name="Miyauchi S."/>
            <person name="Viragh M."/>
            <person name="Kuo A."/>
            <person name="Thoen E."/>
            <person name="Andreopoulos B."/>
            <person name="Lu D."/>
            <person name="Skrede I."/>
            <person name="Drula E."/>
            <person name="Henrissat B."/>
            <person name="Morin E."/>
            <person name="Kohler A."/>
            <person name="Barry K."/>
            <person name="LaButti K."/>
            <person name="Morin E."/>
            <person name="Salamov A."/>
            <person name="Lipzen A."/>
            <person name="Mereny Z."/>
            <person name="Hegedus B."/>
            <person name="Baldrian P."/>
            <person name="Stursova M."/>
            <person name="Weitz H."/>
            <person name="Taylor A."/>
            <person name="Grigoriev I.V."/>
            <person name="Nagy L.G."/>
            <person name="Martin F."/>
            <person name="Kauserud H."/>
        </authorList>
    </citation>
    <scope>NUCLEOTIDE SEQUENCE</scope>
    <source>
        <strain evidence="2">CBHHK173m</strain>
    </source>
</reference>
<dbReference type="EMBL" id="JARJCN010000024">
    <property type="protein sequence ID" value="KAJ7089279.1"/>
    <property type="molecule type" value="Genomic_DNA"/>
</dbReference>
<feature type="compositionally biased region" description="Pro residues" evidence="1">
    <location>
        <begin position="161"/>
        <end position="175"/>
    </location>
</feature>
<feature type="compositionally biased region" description="Basic and acidic residues" evidence="1">
    <location>
        <begin position="134"/>
        <end position="143"/>
    </location>
</feature>
<feature type="compositionally biased region" description="Basic and acidic residues" evidence="1">
    <location>
        <begin position="91"/>
        <end position="109"/>
    </location>
</feature>
<gene>
    <name evidence="2" type="ORF">B0H15DRAFT_800618</name>
</gene>
<evidence type="ECO:0000256" key="1">
    <source>
        <dbReference type="SAM" id="MobiDB-lite"/>
    </source>
</evidence>
<protein>
    <submittedName>
        <fullName evidence="2">Uncharacterized protein</fullName>
    </submittedName>
</protein>
<evidence type="ECO:0000313" key="3">
    <source>
        <dbReference type="Proteomes" id="UP001222325"/>
    </source>
</evidence>
<name>A0AAD6U3I3_9AGAR</name>
<feature type="region of interest" description="Disordered" evidence="1">
    <location>
        <begin position="66"/>
        <end position="209"/>
    </location>
</feature>
<accession>A0AAD6U3I3</accession>
<dbReference type="Proteomes" id="UP001222325">
    <property type="component" value="Unassembled WGS sequence"/>
</dbReference>
<evidence type="ECO:0000313" key="2">
    <source>
        <dbReference type="EMBL" id="KAJ7089279.1"/>
    </source>
</evidence>